<sequence length="527" mass="56392">MHLQIPALLADSTVLQRDRPLTVTGRGTPGAPVTLGLGGEAWTGTAAADGTWTVTLGPLAASAEPRTLTVTCGADTLHRRDVVVGDVWLMAGQSNMELWLSRTRHAFPDALTVTDPLLRQVAVPQVARVAGPLDPLDATGVAWTSLSPATAPDFSAVGYFFARALRERYNVPVGIIATGVGGTPIDAWLPRTELERLGVDLTAADRCADPAVVAAQEAAEQAVTQAYLDALDAADAGLAEGWAAPSHDDTAWEHAPLTDPVEGSGATWFRTTLDVPAAERGKAAAIFLGTATDKDEVYVDGVRVGVTHYAYPPRNYDITLPDAEHVTLAVRLLAFQGAGRWTPFKNRFVATDTRTWDLTGPWRRRTGTVAADAPATTFARNLPGGLYNGMIAPLAGTGLAGICWYQGESNTAQPDTYADHLTALVTSWRALLGDDLPVLVQQLAHWDPSAGTATDPDLLARWETLRDAQRHVLTLPRTGLAAGYDVGEFNDLHPQDKRTVGERLARLAQRLAYGERPAPNMHEMYNA</sequence>
<dbReference type="InterPro" id="IPR013783">
    <property type="entry name" value="Ig-like_fold"/>
</dbReference>
<dbReference type="Gene3D" id="2.60.40.10">
    <property type="entry name" value="Immunoglobulins"/>
    <property type="match status" value="1"/>
</dbReference>
<dbReference type="EMBL" id="CP035493">
    <property type="protein sequence ID" value="QAY71047.1"/>
    <property type="molecule type" value="Genomic_DNA"/>
</dbReference>
<dbReference type="PANTHER" id="PTHR22901:SF0">
    <property type="entry name" value="SIALATE O-ACETYLESTERASE"/>
    <property type="match status" value="1"/>
</dbReference>
<dbReference type="PANTHER" id="PTHR22901">
    <property type="entry name" value="SIALATE O-ACETYLESTERASE"/>
    <property type="match status" value="1"/>
</dbReference>
<feature type="domain" description="Sialate O-acetylesterase" evidence="2">
    <location>
        <begin position="385"/>
        <end position="507"/>
    </location>
</feature>
<proteinExistence type="predicted"/>
<name>A0A4P6FBZ2_9MICO</name>
<evidence type="ECO:0000313" key="3">
    <source>
        <dbReference type="EMBL" id="QAY71047.1"/>
    </source>
</evidence>
<dbReference type="SUPFAM" id="SSF52266">
    <property type="entry name" value="SGNH hydrolase"/>
    <property type="match status" value="1"/>
</dbReference>
<dbReference type="OrthoDB" id="9764953at2"/>
<evidence type="ECO:0000259" key="2">
    <source>
        <dbReference type="Pfam" id="PF03629"/>
    </source>
</evidence>
<dbReference type="InterPro" id="IPR005181">
    <property type="entry name" value="SASA"/>
</dbReference>
<dbReference type="InterPro" id="IPR039329">
    <property type="entry name" value="SIAE"/>
</dbReference>
<dbReference type="KEGG" id="xya:ET471_14230"/>
<dbReference type="RefSeq" id="WP_129189373.1">
    <property type="nucleotide sequence ID" value="NZ_CP035493.1"/>
</dbReference>
<evidence type="ECO:0000313" key="4">
    <source>
        <dbReference type="Proteomes" id="UP000292118"/>
    </source>
</evidence>
<dbReference type="SUPFAM" id="SSF49785">
    <property type="entry name" value="Galactose-binding domain-like"/>
    <property type="match status" value="1"/>
</dbReference>
<dbReference type="InterPro" id="IPR008979">
    <property type="entry name" value="Galactose-bd-like_sf"/>
</dbReference>
<keyword evidence="4" id="KW-1185">Reference proteome</keyword>
<dbReference type="AlphaFoldDB" id="A0A4P6FBZ2"/>
<protein>
    <submittedName>
        <fullName evidence="3">9-O-acetylesterase</fullName>
    </submittedName>
</protein>
<dbReference type="GO" id="GO:0001681">
    <property type="term" value="F:sialate O-acetylesterase activity"/>
    <property type="evidence" value="ECO:0007669"/>
    <property type="project" value="InterPro"/>
</dbReference>
<dbReference type="GO" id="GO:0005975">
    <property type="term" value="P:carbohydrate metabolic process"/>
    <property type="evidence" value="ECO:0007669"/>
    <property type="project" value="TreeGrafter"/>
</dbReference>
<reference evidence="3 4" key="1">
    <citation type="submission" date="2019-01" db="EMBL/GenBank/DDBJ databases">
        <title>Genome sequencing of strain FW10M-9.</title>
        <authorList>
            <person name="Heo J."/>
            <person name="Kim S.-J."/>
            <person name="Kim J.-S."/>
            <person name="Hong S.-B."/>
            <person name="Kwon S.-W."/>
        </authorList>
    </citation>
    <scope>NUCLEOTIDE SEQUENCE [LARGE SCALE GENOMIC DNA]</scope>
    <source>
        <strain evidence="3 4">FW10M-9</strain>
    </source>
</reference>
<dbReference type="Gene3D" id="3.40.50.1110">
    <property type="entry name" value="SGNH hydrolase"/>
    <property type="match status" value="2"/>
</dbReference>
<dbReference type="Proteomes" id="UP000292118">
    <property type="component" value="Chromosome"/>
</dbReference>
<feature type="domain" description="Sialate O-acetylesterase" evidence="2">
    <location>
        <begin position="85"/>
        <end position="193"/>
    </location>
</feature>
<gene>
    <name evidence="3" type="ORF">ET471_14230</name>
</gene>
<dbReference type="Pfam" id="PF03629">
    <property type="entry name" value="SASA"/>
    <property type="match status" value="2"/>
</dbReference>
<organism evidence="3 4">
    <name type="scientific">Xylanimonas protaetiae</name>
    <dbReference type="NCBI Taxonomy" id="2509457"/>
    <lineage>
        <taxon>Bacteria</taxon>
        <taxon>Bacillati</taxon>
        <taxon>Actinomycetota</taxon>
        <taxon>Actinomycetes</taxon>
        <taxon>Micrococcales</taxon>
        <taxon>Promicromonosporaceae</taxon>
        <taxon>Xylanimonas</taxon>
    </lineage>
</organism>
<keyword evidence="1" id="KW-0378">Hydrolase</keyword>
<accession>A0A4P6FBZ2</accession>
<dbReference type="InterPro" id="IPR036514">
    <property type="entry name" value="SGNH_hydro_sf"/>
</dbReference>
<evidence type="ECO:0000256" key="1">
    <source>
        <dbReference type="ARBA" id="ARBA00022801"/>
    </source>
</evidence>